<evidence type="ECO:0000256" key="2">
    <source>
        <dbReference type="ARBA" id="ARBA00017553"/>
    </source>
</evidence>
<evidence type="ECO:0000256" key="3">
    <source>
        <dbReference type="SAM" id="Coils"/>
    </source>
</evidence>
<evidence type="ECO:0000313" key="6">
    <source>
        <dbReference type="Proteomes" id="UP000694846"/>
    </source>
</evidence>
<dbReference type="Pfam" id="PF05667">
    <property type="entry name" value="CCDC22_CC"/>
    <property type="match status" value="1"/>
</dbReference>
<reference evidence="7" key="1">
    <citation type="submission" date="2025-08" db="UniProtKB">
        <authorList>
            <consortium name="RefSeq"/>
        </authorList>
    </citation>
    <scope>IDENTIFICATION</scope>
    <source>
        <tissue evidence="7">Whole body</tissue>
    </source>
</reference>
<keyword evidence="3" id="KW-0175">Coiled coil</keyword>
<evidence type="ECO:0000313" key="7">
    <source>
        <dbReference type="RefSeq" id="XP_025417151.1"/>
    </source>
</evidence>
<evidence type="ECO:0000259" key="5">
    <source>
        <dbReference type="Pfam" id="PF21674"/>
    </source>
</evidence>
<feature type="domain" description="CCDC22 coiled-coil" evidence="4">
    <location>
        <begin position="273"/>
        <end position="514"/>
    </location>
</feature>
<organism evidence="6 7">
    <name type="scientific">Sipha flava</name>
    <name type="common">yellow sugarcane aphid</name>
    <dbReference type="NCBI Taxonomy" id="143950"/>
    <lineage>
        <taxon>Eukaryota</taxon>
        <taxon>Metazoa</taxon>
        <taxon>Ecdysozoa</taxon>
        <taxon>Arthropoda</taxon>
        <taxon>Hexapoda</taxon>
        <taxon>Insecta</taxon>
        <taxon>Pterygota</taxon>
        <taxon>Neoptera</taxon>
        <taxon>Paraneoptera</taxon>
        <taxon>Hemiptera</taxon>
        <taxon>Sternorrhyncha</taxon>
        <taxon>Aphidomorpha</taxon>
        <taxon>Aphidoidea</taxon>
        <taxon>Aphididae</taxon>
        <taxon>Sipha</taxon>
    </lineage>
</organism>
<dbReference type="InterPro" id="IPR048348">
    <property type="entry name" value="CCDC22_CC"/>
</dbReference>
<dbReference type="InterPro" id="IPR048349">
    <property type="entry name" value="CCDC22_N"/>
</dbReference>
<dbReference type="GeneID" id="112688261"/>
<accession>A0A8B8G3H2</accession>
<dbReference type="InterPro" id="IPR008530">
    <property type="entry name" value="CCDC22"/>
</dbReference>
<dbReference type="Proteomes" id="UP000694846">
    <property type="component" value="Unplaced"/>
</dbReference>
<comment type="similarity">
    <text evidence="1">Belongs to the CCDC22 family.</text>
</comment>
<name>A0A8B8G3H2_9HEMI</name>
<gene>
    <name evidence="7" type="primary">LOC112688261</name>
</gene>
<dbReference type="GO" id="GO:2000060">
    <property type="term" value="P:positive regulation of ubiquitin-dependent protein catabolic process"/>
    <property type="evidence" value="ECO:0007669"/>
    <property type="project" value="TreeGrafter"/>
</dbReference>
<dbReference type="PANTHER" id="PTHR15668:SF4">
    <property type="entry name" value="COILED-COIL DOMAIN-CONTAINING PROTEIN 22"/>
    <property type="match status" value="1"/>
</dbReference>
<evidence type="ECO:0000259" key="4">
    <source>
        <dbReference type="Pfam" id="PF05667"/>
    </source>
</evidence>
<dbReference type="PANTHER" id="PTHR15668">
    <property type="entry name" value="JM1 PROTEIN"/>
    <property type="match status" value="1"/>
</dbReference>
<dbReference type="Pfam" id="PF21674">
    <property type="entry name" value="CCDC22_N"/>
    <property type="match status" value="1"/>
</dbReference>
<protein>
    <recommendedName>
        <fullName evidence="2">Coiled-coil domain-containing protein 22 homolog</fullName>
    </recommendedName>
</protein>
<dbReference type="RefSeq" id="XP_025417151.1">
    <property type="nucleotide sequence ID" value="XM_025561366.1"/>
</dbReference>
<feature type="domain" description="CCDC22 N-terminal" evidence="5">
    <location>
        <begin position="1"/>
        <end position="111"/>
    </location>
</feature>
<dbReference type="OrthoDB" id="10266736at2759"/>
<sequence length="546" mass="63032">MEEIDSIIFCTLKGIGCEFSEHETSMTNIAQETFIKGIIICLQKIQPTISIPHTIPRSMSARYQYGITVADACKVRSLKVGYKSDIGYQTILYGDIVDMRRILMFLIEKLPKETENIIEYKNKRFTIIKELKRILSYTRQTLDSSSLSNYSFVSVPLDTGISVPGHKRDCTPAEWRNFCINSLKYITEQPSDMKYLIPSLITLNTKRLLNIYESKLNSTDNLPKSRIYHEKIKTSNVPIISTHNAIDQNKIVNIIKNEPKESQELTCIEELLTQNCELKSLILKERSSKENLLAELKRLEKENTVKVKSLNIINNPEIISKLKNKIEASPDKIKKMNNKWSKYENEQILILSQLNAEINKKRANNNKLEVVYANEKLKLQNIFEEIKKKEDIIKICRNDLESKSNYNSRSSYTQRILEIISNIEKQKKEINKNIMETRLVQKDINSLDGKVERCFISIDELMFKVAKKDDIIRKCYKLLAAIHSNSSSIIASVKQTGTIGREIKDLEEQIENENPHQATANIQKLKQDLELVKNEQLILLKKLKVG</sequence>
<evidence type="ECO:0000256" key="1">
    <source>
        <dbReference type="ARBA" id="ARBA00006438"/>
    </source>
</evidence>
<proteinExistence type="inferred from homology"/>
<keyword evidence="6" id="KW-1185">Reference proteome</keyword>
<feature type="coiled-coil region" evidence="3">
    <location>
        <begin position="282"/>
        <end position="309"/>
    </location>
</feature>
<dbReference type="AlphaFoldDB" id="A0A8B8G3H2"/>
<dbReference type="GO" id="GO:0097602">
    <property type="term" value="F:cullin family protein binding"/>
    <property type="evidence" value="ECO:0007669"/>
    <property type="project" value="TreeGrafter"/>
</dbReference>